<dbReference type="GO" id="GO:0017056">
    <property type="term" value="F:structural constituent of nuclear pore"/>
    <property type="evidence" value="ECO:0007669"/>
    <property type="project" value="InterPro"/>
</dbReference>
<dbReference type="PANTHER" id="PTHR11225:SF4">
    <property type="entry name" value="NUCLEAR PORE COMPLEX PROTEIN NUP93"/>
    <property type="match status" value="1"/>
</dbReference>
<dbReference type="Proteomes" id="UP000235392">
    <property type="component" value="Unassembled WGS sequence"/>
</dbReference>
<evidence type="ECO:0000256" key="4">
    <source>
        <dbReference type="RuleBase" id="RU364035"/>
    </source>
</evidence>
<dbReference type="InterPro" id="IPR007231">
    <property type="entry name" value="Nucleoporin_int_Nup93/Nic96"/>
</dbReference>
<dbReference type="EMBL" id="PGCI01000146">
    <property type="protein sequence ID" value="PLW37213.1"/>
    <property type="molecule type" value="Genomic_DNA"/>
</dbReference>
<keyword evidence="4" id="KW-0906">Nuclear pore complex</keyword>
<evidence type="ECO:0000256" key="5">
    <source>
        <dbReference type="SAM" id="Coils"/>
    </source>
</evidence>
<dbReference type="AlphaFoldDB" id="A0A2N5UHJ4"/>
<keyword evidence="4" id="KW-0813">Transport</keyword>
<dbReference type="PANTHER" id="PTHR11225">
    <property type="entry name" value="NUCLEAR PORE COMPLEX PROTEIN NUP93 NUCLEOPORIN NUP93 DEAD EYE PROTEIN"/>
    <property type="match status" value="1"/>
</dbReference>
<evidence type="ECO:0000256" key="3">
    <source>
        <dbReference type="ARBA" id="ARBA00023242"/>
    </source>
</evidence>
<keyword evidence="4" id="KW-0472">Membrane</keyword>
<protein>
    <recommendedName>
        <fullName evidence="4">Nuclear pore protein</fullName>
    </recommendedName>
</protein>
<dbReference type="GO" id="GO:0005643">
    <property type="term" value="C:nuclear pore"/>
    <property type="evidence" value="ECO:0007669"/>
    <property type="project" value="UniProtKB-SubCell"/>
</dbReference>
<gene>
    <name evidence="6" type="ORF">PCASD_15350</name>
</gene>
<sequence>MGLIYQLIEYEKFLFKSRRQIVEEDEEEEEEEEEVRRITRKNRDTCALLLRPKTVLDLHEQGKNEQALTMLDSIDLLPTGNDLVQIIRKSEQVKDLDDTIVKKLDAIVLSGMNILFQVFSSFKDSPYGDASRQAKMAEIKTKARAITTFAGMLRYRLSPETYSQLSRLRAYLH</sequence>
<organism evidence="6 7">
    <name type="scientific">Puccinia coronata f. sp. avenae</name>
    <dbReference type="NCBI Taxonomy" id="200324"/>
    <lineage>
        <taxon>Eukaryota</taxon>
        <taxon>Fungi</taxon>
        <taxon>Dikarya</taxon>
        <taxon>Basidiomycota</taxon>
        <taxon>Pucciniomycotina</taxon>
        <taxon>Pucciniomycetes</taxon>
        <taxon>Pucciniales</taxon>
        <taxon>Pucciniaceae</taxon>
        <taxon>Puccinia</taxon>
    </lineage>
</organism>
<accession>A0A2N5UHJ4</accession>
<evidence type="ECO:0000256" key="2">
    <source>
        <dbReference type="ARBA" id="ARBA00010186"/>
    </source>
</evidence>
<keyword evidence="4" id="KW-0811">Translocation</keyword>
<keyword evidence="4" id="KW-0653">Protein transport</keyword>
<comment type="similarity">
    <text evidence="2 4">Belongs to the nucleoporin interacting component (NIC) family.</text>
</comment>
<evidence type="ECO:0000313" key="6">
    <source>
        <dbReference type="EMBL" id="PLW37213.1"/>
    </source>
</evidence>
<dbReference type="Pfam" id="PF04097">
    <property type="entry name" value="Nic96"/>
    <property type="match status" value="1"/>
</dbReference>
<reference evidence="6 7" key="1">
    <citation type="submission" date="2017-11" db="EMBL/GenBank/DDBJ databases">
        <title>De novo assembly and phasing of dikaryotic genomes from two isolates of Puccinia coronata f. sp. avenae, the causal agent of oat crown rust.</title>
        <authorList>
            <person name="Miller M.E."/>
            <person name="Zhang Y."/>
            <person name="Omidvar V."/>
            <person name="Sperschneider J."/>
            <person name="Schwessinger B."/>
            <person name="Raley C."/>
            <person name="Palmer J.M."/>
            <person name="Garnica D."/>
            <person name="Upadhyaya N."/>
            <person name="Rathjen J."/>
            <person name="Taylor J.M."/>
            <person name="Park R.F."/>
            <person name="Dodds P.N."/>
            <person name="Hirsch C.D."/>
            <person name="Kianian S.F."/>
            <person name="Figueroa M."/>
        </authorList>
    </citation>
    <scope>NUCLEOTIDE SEQUENCE [LARGE SCALE GENOMIC DNA]</scope>
    <source>
        <strain evidence="6">12SD80</strain>
    </source>
</reference>
<keyword evidence="4" id="KW-0509">mRNA transport</keyword>
<keyword evidence="5" id="KW-0175">Coiled coil</keyword>
<comment type="subcellular location">
    <subcellularLocation>
        <location evidence="1">Nucleus envelope</location>
    </subcellularLocation>
    <subcellularLocation>
        <location evidence="4">Nucleus</location>
        <location evidence="4">Nuclear pore complex</location>
    </subcellularLocation>
</comment>
<dbReference type="GO" id="GO:0006606">
    <property type="term" value="P:protein import into nucleus"/>
    <property type="evidence" value="ECO:0007669"/>
    <property type="project" value="TreeGrafter"/>
</dbReference>
<comment type="caution">
    <text evidence="6">The sequence shown here is derived from an EMBL/GenBank/DDBJ whole genome shotgun (WGS) entry which is preliminary data.</text>
</comment>
<name>A0A2N5UHJ4_9BASI</name>
<dbReference type="GO" id="GO:0016973">
    <property type="term" value="P:poly(A)+ mRNA export from nucleus"/>
    <property type="evidence" value="ECO:0007669"/>
    <property type="project" value="TreeGrafter"/>
</dbReference>
<evidence type="ECO:0000256" key="1">
    <source>
        <dbReference type="ARBA" id="ARBA00004259"/>
    </source>
</evidence>
<feature type="coiled-coil region" evidence="5">
    <location>
        <begin position="14"/>
        <end position="42"/>
    </location>
</feature>
<evidence type="ECO:0000313" key="7">
    <source>
        <dbReference type="Proteomes" id="UP000235392"/>
    </source>
</evidence>
<proteinExistence type="inferred from homology"/>
<keyword evidence="3 4" id="KW-0539">Nucleus</keyword>